<feature type="region of interest" description="Disordered" evidence="1">
    <location>
        <begin position="1"/>
        <end position="41"/>
    </location>
</feature>
<reference evidence="2 3" key="1">
    <citation type="journal article" date="2011" name="J. Bacteriol.">
        <title>Complete genome sequence of the plant pathogen Ralstonia solanacearum strain Po82.</title>
        <authorList>
            <person name="Xu J."/>
            <person name="Zheng H.J."/>
            <person name="Liu L."/>
            <person name="Pan Z.C."/>
            <person name="Prior P."/>
            <person name="Tang B."/>
            <person name="Xu J.S."/>
            <person name="Zhang H."/>
            <person name="Tian Q."/>
            <person name="Zhang L.Q."/>
            <person name="Feng J."/>
        </authorList>
    </citation>
    <scope>NUCLEOTIDE SEQUENCE [LARGE SCALE GENOMIC DNA]</scope>
    <source>
        <strain evidence="3">Po82</strain>
    </source>
</reference>
<dbReference type="KEGG" id="rsn:RSPO_m01257"/>
<geneLocation type="plasmid" evidence="3"/>
<evidence type="ECO:0000313" key="2">
    <source>
        <dbReference type="EMBL" id="AEG71892.1"/>
    </source>
</evidence>
<dbReference type="Proteomes" id="UP000007953">
    <property type="component" value="Plasmid megaplasmid"/>
</dbReference>
<feature type="compositionally biased region" description="Basic residues" evidence="1">
    <location>
        <begin position="14"/>
        <end position="27"/>
    </location>
</feature>
<dbReference type="HOGENOM" id="CLU_3275600_0_0_4"/>
<name>F6G9H7_RALS8</name>
<organism evidence="2 3">
    <name type="scientific">Ralstonia solanacearum (strain Po82)</name>
    <dbReference type="NCBI Taxonomy" id="1031711"/>
    <lineage>
        <taxon>Bacteria</taxon>
        <taxon>Pseudomonadati</taxon>
        <taxon>Pseudomonadota</taxon>
        <taxon>Betaproteobacteria</taxon>
        <taxon>Burkholderiales</taxon>
        <taxon>Burkholderiaceae</taxon>
        <taxon>Ralstonia</taxon>
        <taxon>Ralstonia solanacearum species complex</taxon>
    </lineage>
</organism>
<dbReference type="AlphaFoldDB" id="F6G9H7"/>
<evidence type="ECO:0000256" key="1">
    <source>
        <dbReference type="SAM" id="MobiDB-lite"/>
    </source>
</evidence>
<feature type="compositionally biased region" description="Low complexity" evidence="1">
    <location>
        <begin position="28"/>
        <end position="41"/>
    </location>
</feature>
<keyword evidence="2" id="KW-0614">Plasmid</keyword>
<dbReference type="EMBL" id="CP002820">
    <property type="protein sequence ID" value="AEG71892.1"/>
    <property type="molecule type" value="Genomic_DNA"/>
</dbReference>
<dbReference type="PATRIC" id="fig|1031711.3.peg.4451"/>
<proteinExistence type="predicted"/>
<protein>
    <submittedName>
        <fullName evidence="2">Uncharacterized protein</fullName>
    </submittedName>
</protein>
<accession>F6G9H7</accession>
<evidence type="ECO:0000313" key="3">
    <source>
        <dbReference type="Proteomes" id="UP000007953"/>
    </source>
</evidence>
<gene>
    <name evidence="2" type="ordered locus">RSPO_m01257</name>
</gene>
<sequence length="41" mass="4591">MLTGSAQANDTGRHGRVPWKRWKRRRAAGAGLRAGGWKFEP</sequence>
<feature type="compositionally biased region" description="Polar residues" evidence="1">
    <location>
        <begin position="1"/>
        <end position="10"/>
    </location>
</feature>